<feature type="domain" description="RNA polymerase sigma factor 70 region 4 type 2" evidence="6">
    <location>
        <begin position="143"/>
        <end position="195"/>
    </location>
</feature>
<dbReference type="InterPro" id="IPR036388">
    <property type="entry name" value="WH-like_DNA-bd_sf"/>
</dbReference>
<evidence type="ECO:0000256" key="1">
    <source>
        <dbReference type="ARBA" id="ARBA00010641"/>
    </source>
</evidence>
<dbReference type="SUPFAM" id="SSF88946">
    <property type="entry name" value="Sigma2 domain of RNA polymerase sigma factors"/>
    <property type="match status" value="1"/>
</dbReference>
<dbReference type="Gene3D" id="1.10.1740.10">
    <property type="match status" value="1"/>
</dbReference>
<dbReference type="Pfam" id="PF04542">
    <property type="entry name" value="Sigma70_r2"/>
    <property type="match status" value="1"/>
</dbReference>
<protein>
    <submittedName>
        <fullName evidence="7">RNA polymerase sigma factor</fullName>
    </submittedName>
</protein>
<dbReference type="InterPro" id="IPR013325">
    <property type="entry name" value="RNA_pol_sigma_r2"/>
</dbReference>
<dbReference type="PANTHER" id="PTHR43133">
    <property type="entry name" value="RNA POLYMERASE ECF-TYPE SIGMA FACTO"/>
    <property type="match status" value="1"/>
</dbReference>
<evidence type="ECO:0000256" key="3">
    <source>
        <dbReference type="ARBA" id="ARBA00023082"/>
    </source>
</evidence>
<keyword evidence="8" id="KW-1185">Reference proteome</keyword>
<sequence>MTFPPPRDIPRVKGGVHVDESDGTDAELLERLASGDQRAMAVVFDRHAPAVTRYAWAIAPSRMDVEEIVQDTFLTVWRKAAEIMIAEASLLPWLLVTCRNFGMNAVRKAARSRAEQFDDEAPQGGADVVREHHDAEAARDDLRWVLDEIERLEPIDRQVCELCLVEGLPYAEAAERLDLSVGAVKQRVSRSRARLKKAVTLDEI</sequence>
<organism evidence="7 8">
    <name type="scientific">Agromyces humatus</name>
    <dbReference type="NCBI Taxonomy" id="279573"/>
    <lineage>
        <taxon>Bacteria</taxon>
        <taxon>Bacillati</taxon>
        <taxon>Actinomycetota</taxon>
        <taxon>Actinomycetes</taxon>
        <taxon>Micrococcales</taxon>
        <taxon>Microbacteriaceae</taxon>
        <taxon>Agromyces</taxon>
    </lineage>
</organism>
<dbReference type="PANTHER" id="PTHR43133:SF25">
    <property type="entry name" value="RNA POLYMERASE SIGMA FACTOR RFAY-RELATED"/>
    <property type="match status" value="1"/>
</dbReference>
<evidence type="ECO:0000256" key="2">
    <source>
        <dbReference type="ARBA" id="ARBA00023015"/>
    </source>
</evidence>
<evidence type="ECO:0000259" key="5">
    <source>
        <dbReference type="Pfam" id="PF04542"/>
    </source>
</evidence>
<evidence type="ECO:0000313" key="7">
    <source>
        <dbReference type="EMBL" id="GAA1758676.1"/>
    </source>
</evidence>
<comment type="similarity">
    <text evidence="1">Belongs to the sigma-70 factor family. ECF subfamily.</text>
</comment>
<dbReference type="InterPro" id="IPR013324">
    <property type="entry name" value="RNA_pol_sigma_r3/r4-like"/>
</dbReference>
<dbReference type="InterPro" id="IPR014284">
    <property type="entry name" value="RNA_pol_sigma-70_dom"/>
</dbReference>
<keyword evidence="4" id="KW-0804">Transcription</keyword>
<keyword evidence="2" id="KW-0805">Transcription regulation</keyword>
<evidence type="ECO:0000259" key="6">
    <source>
        <dbReference type="Pfam" id="PF08281"/>
    </source>
</evidence>
<proteinExistence type="inferred from homology"/>
<evidence type="ECO:0000256" key="4">
    <source>
        <dbReference type="ARBA" id="ARBA00023163"/>
    </source>
</evidence>
<dbReference type="InterPro" id="IPR039425">
    <property type="entry name" value="RNA_pol_sigma-70-like"/>
</dbReference>
<dbReference type="NCBIfam" id="TIGR02937">
    <property type="entry name" value="sigma70-ECF"/>
    <property type="match status" value="1"/>
</dbReference>
<keyword evidence="3" id="KW-0731">Sigma factor</keyword>
<name>A0ABP4WQP8_9MICO</name>
<comment type="caution">
    <text evidence="7">The sequence shown here is derived from an EMBL/GenBank/DDBJ whole genome shotgun (WGS) entry which is preliminary data.</text>
</comment>
<dbReference type="EMBL" id="BAAANH010000003">
    <property type="protein sequence ID" value="GAA1758676.1"/>
    <property type="molecule type" value="Genomic_DNA"/>
</dbReference>
<gene>
    <name evidence="7" type="ORF">GCM10009747_16860</name>
</gene>
<accession>A0ABP4WQP8</accession>
<dbReference type="CDD" id="cd06171">
    <property type="entry name" value="Sigma70_r4"/>
    <property type="match status" value="1"/>
</dbReference>
<dbReference type="Gene3D" id="1.10.10.10">
    <property type="entry name" value="Winged helix-like DNA-binding domain superfamily/Winged helix DNA-binding domain"/>
    <property type="match status" value="1"/>
</dbReference>
<dbReference type="InterPro" id="IPR007627">
    <property type="entry name" value="RNA_pol_sigma70_r2"/>
</dbReference>
<dbReference type="Proteomes" id="UP001500506">
    <property type="component" value="Unassembled WGS sequence"/>
</dbReference>
<dbReference type="SUPFAM" id="SSF88659">
    <property type="entry name" value="Sigma3 and sigma4 domains of RNA polymerase sigma factors"/>
    <property type="match status" value="1"/>
</dbReference>
<dbReference type="Pfam" id="PF08281">
    <property type="entry name" value="Sigma70_r4_2"/>
    <property type="match status" value="1"/>
</dbReference>
<reference evidence="8" key="1">
    <citation type="journal article" date="2019" name="Int. J. Syst. Evol. Microbiol.">
        <title>The Global Catalogue of Microorganisms (GCM) 10K type strain sequencing project: providing services to taxonomists for standard genome sequencing and annotation.</title>
        <authorList>
            <consortium name="The Broad Institute Genomics Platform"/>
            <consortium name="The Broad Institute Genome Sequencing Center for Infectious Disease"/>
            <person name="Wu L."/>
            <person name="Ma J."/>
        </authorList>
    </citation>
    <scope>NUCLEOTIDE SEQUENCE [LARGE SCALE GENOMIC DNA]</scope>
    <source>
        <strain evidence="8">JCM 14319</strain>
    </source>
</reference>
<evidence type="ECO:0000313" key="8">
    <source>
        <dbReference type="Proteomes" id="UP001500506"/>
    </source>
</evidence>
<feature type="domain" description="RNA polymerase sigma-70 region 2" evidence="5">
    <location>
        <begin position="44"/>
        <end position="111"/>
    </location>
</feature>
<dbReference type="InterPro" id="IPR013249">
    <property type="entry name" value="RNA_pol_sigma70_r4_t2"/>
</dbReference>